<feature type="region of interest" description="Disordered" evidence="3">
    <location>
        <begin position="1"/>
        <end position="51"/>
    </location>
</feature>
<evidence type="ECO:0000313" key="6">
    <source>
        <dbReference type="Proteomes" id="UP000008783"/>
    </source>
</evidence>
<dbReference type="VEuPathDB" id="FungiDB:PGTG_14308"/>
<feature type="compositionally biased region" description="Polar residues" evidence="3">
    <location>
        <begin position="8"/>
        <end position="25"/>
    </location>
</feature>
<feature type="domain" description="DDE Tnp4" evidence="4">
    <location>
        <begin position="214"/>
        <end position="307"/>
    </location>
</feature>
<accession>E3KVC9</accession>
<evidence type="ECO:0000256" key="3">
    <source>
        <dbReference type="SAM" id="MobiDB-lite"/>
    </source>
</evidence>
<sequence>MTILLHITQPSHFPNSNNPQSSNRTGFGAATAVADDQPISSNRGRSNSTHAQVVLRPESGHPTPGRQGSPAPDVGPCFSWYSGPVPTIANLPNTSGSAWCSDGTQRLGILVEVSERPGLDVQTFDDLLERFLARWNYLTIDRADVNPFGKPQVARQSLDAAGTLGLVLHWICLTMLSYTLQHLFGVTPAVCSRYLASGMHHLLAVLREHPLAKFDGQQQNDGHNCILAFAPDGTIIMYSILNAPGSWHDATIAEPLYKQLLDRTPPGYQIISNTAFPRKSERIQACILAPASKRGDRLPHESVEFARLQLLNEQLVLAQQAAEWGM</sequence>
<organism evidence="5 6">
    <name type="scientific">Puccinia graminis f. sp. tritici (strain CRL 75-36-700-3 / race SCCL)</name>
    <name type="common">Black stem rust fungus</name>
    <dbReference type="NCBI Taxonomy" id="418459"/>
    <lineage>
        <taxon>Eukaryota</taxon>
        <taxon>Fungi</taxon>
        <taxon>Dikarya</taxon>
        <taxon>Basidiomycota</taxon>
        <taxon>Pucciniomycotina</taxon>
        <taxon>Pucciniomycetes</taxon>
        <taxon>Pucciniales</taxon>
        <taxon>Pucciniaceae</taxon>
        <taxon>Puccinia</taxon>
    </lineage>
</organism>
<feature type="compositionally biased region" description="Polar residues" evidence="3">
    <location>
        <begin position="38"/>
        <end position="51"/>
    </location>
</feature>
<dbReference type="HOGENOM" id="CLU_852953_0_0_1"/>
<evidence type="ECO:0000256" key="2">
    <source>
        <dbReference type="ARBA" id="ARBA00022723"/>
    </source>
</evidence>
<comment type="cofactor">
    <cofactor evidence="1">
        <name>a divalent metal cation</name>
        <dbReference type="ChEBI" id="CHEBI:60240"/>
    </cofactor>
</comment>
<reference evidence="6" key="2">
    <citation type="journal article" date="2011" name="Proc. Natl. Acad. Sci. U.S.A.">
        <title>Obligate biotrophy features unraveled by the genomic analysis of rust fungi.</title>
        <authorList>
            <person name="Duplessis S."/>
            <person name="Cuomo C.A."/>
            <person name="Lin Y.-C."/>
            <person name="Aerts A."/>
            <person name="Tisserant E."/>
            <person name="Veneault-Fourrey C."/>
            <person name="Joly D.L."/>
            <person name="Hacquard S."/>
            <person name="Amselem J."/>
            <person name="Cantarel B.L."/>
            <person name="Chiu R."/>
            <person name="Coutinho P.M."/>
            <person name="Feau N."/>
            <person name="Field M."/>
            <person name="Frey P."/>
            <person name="Gelhaye E."/>
            <person name="Goldberg J."/>
            <person name="Grabherr M.G."/>
            <person name="Kodira C.D."/>
            <person name="Kohler A."/>
            <person name="Kuees U."/>
            <person name="Lindquist E.A."/>
            <person name="Lucas S.M."/>
            <person name="Mago R."/>
            <person name="Mauceli E."/>
            <person name="Morin E."/>
            <person name="Murat C."/>
            <person name="Pangilinan J.L."/>
            <person name="Park R."/>
            <person name="Pearson M."/>
            <person name="Quesneville H."/>
            <person name="Rouhier N."/>
            <person name="Sakthikumar S."/>
            <person name="Salamov A.A."/>
            <person name="Schmutz J."/>
            <person name="Selles B."/>
            <person name="Shapiro H."/>
            <person name="Tanguay P."/>
            <person name="Tuskan G.A."/>
            <person name="Henrissat B."/>
            <person name="Van de Peer Y."/>
            <person name="Rouze P."/>
            <person name="Ellis J.G."/>
            <person name="Dodds P.N."/>
            <person name="Schein J.E."/>
            <person name="Zhong S."/>
            <person name="Hamelin R.C."/>
            <person name="Grigoriev I.V."/>
            <person name="Szabo L.J."/>
            <person name="Martin F."/>
        </authorList>
    </citation>
    <scope>NUCLEOTIDE SEQUENCE [LARGE SCALE GENOMIC DNA]</scope>
    <source>
        <strain evidence="6">CRL 75-36-700-3 / race SCCL</strain>
    </source>
</reference>
<proteinExistence type="predicted"/>
<dbReference type="KEGG" id="pgr:PGTG_14308"/>
<dbReference type="PANTHER" id="PTHR48471:SF1">
    <property type="entry name" value="DDE TNP4 DOMAIN-CONTAINING PROTEIN"/>
    <property type="match status" value="1"/>
</dbReference>
<dbReference type="Proteomes" id="UP000008783">
    <property type="component" value="Unassembled WGS sequence"/>
</dbReference>
<dbReference type="GeneID" id="10535534"/>
<dbReference type="InterPro" id="IPR027806">
    <property type="entry name" value="HARBI1_dom"/>
</dbReference>
<reference key="1">
    <citation type="submission" date="2007-01" db="EMBL/GenBank/DDBJ databases">
        <title>The Genome Sequence of Puccinia graminis f. sp. tritici Strain CRL 75-36-700-3.</title>
        <authorList>
            <consortium name="The Broad Institute Genome Sequencing Platform"/>
            <person name="Birren B."/>
            <person name="Lander E."/>
            <person name="Galagan J."/>
            <person name="Nusbaum C."/>
            <person name="Devon K."/>
            <person name="Cuomo C."/>
            <person name="Jaffe D."/>
            <person name="Butler J."/>
            <person name="Alvarez P."/>
            <person name="Gnerre S."/>
            <person name="Grabherr M."/>
            <person name="Mauceli E."/>
            <person name="Brockman W."/>
            <person name="Young S."/>
            <person name="LaButti K."/>
            <person name="Sykes S."/>
            <person name="DeCaprio D."/>
            <person name="Crawford M."/>
            <person name="Koehrsen M."/>
            <person name="Engels R."/>
            <person name="Montgomery P."/>
            <person name="Pearson M."/>
            <person name="Howarth C."/>
            <person name="Larson L."/>
            <person name="White J."/>
            <person name="Zeng Q."/>
            <person name="Kodira C."/>
            <person name="Yandava C."/>
            <person name="Alvarado L."/>
            <person name="O'Leary S."/>
            <person name="Szabo L."/>
            <person name="Dean R."/>
            <person name="Schein J."/>
        </authorList>
    </citation>
    <scope>NUCLEOTIDE SEQUENCE</scope>
    <source>
        <strain>CRL 75-36-700-3</strain>
    </source>
</reference>
<evidence type="ECO:0000256" key="1">
    <source>
        <dbReference type="ARBA" id="ARBA00001968"/>
    </source>
</evidence>
<protein>
    <recommendedName>
        <fullName evidence="4">DDE Tnp4 domain-containing protein</fullName>
    </recommendedName>
</protein>
<dbReference type="RefSeq" id="XP_003332643.2">
    <property type="nucleotide sequence ID" value="XM_003332595.2"/>
</dbReference>
<gene>
    <name evidence="5" type="ORF">PGTG_14308</name>
</gene>
<evidence type="ECO:0000313" key="5">
    <source>
        <dbReference type="EMBL" id="EFP88224.2"/>
    </source>
</evidence>
<dbReference type="GO" id="GO:0046872">
    <property type="term" value="F:metal ion binding"/>
    <property type="evidence" value="ECO:0007669"/>
    <property type="project" value="UniProtKB-KW"/>
</dbReference>
<dbReference type="PANTHER" id="PTHR48471">
    <property type="entry name" value="DDE TNP4 DOMAIN-CONTAINING PROTEIN"/>
    <property type="match status" value="1"/>
</dbReference>
<dbReference type="EMBL" id="DS178312">
    <property type="protein sequence ID" value="EFP88224.2"/>
    <property type="molecule type" value="Genomic_DNA"/>
</dbReference>
<dbReference type="Pfam" id="PF13359">
    <property type="entry name" value="DDE_Tnp_4"/>
    <property type="match status" value="1"/>
</dbReference>
<evidence type="ECO:0000259" key="4">
    <source>
        <dbReference type="Pfam" id="PF13359"/>
    </source>
</evidence>
<dbReference type="AlphaFoldDB" id="E3KVC9"/>
<dbReference type="OrthoDB" id="78198at2759"/>
<keyword evidence="2" id="KW-0479">Metal-binding</keyword>
<keyword evidence="6" id="KW-1185">Reference proteome</keyword>
<name>E3KVC9_PUCGT</name>
<dbReference type="InParanoid" id="E3KVC9"/>